<keyword evidence="1" id="KW-0175">Coiled coil</keyword>
<reference evidence="3" key="1">
    <citation type="submission" date="2021-02" db="EMBL/GenBank/DDBJ databases">
        <authorList>
            <person name="Dougan E. K."/>
            <person name="Rhodes N."/>
            <person name="Thang M."/>
            <person name="Chan C."/>
        </authorList>
    </citation>
    <scope>NUCLEOTIDE SEQUENCE</scope>
</reference>
<organism evidence="3 4">
    <name type="scientific">Polarella glacialis</name>
    <name type="common">Dinoflagellate</name>
    <dbReference type="NCBI Taxonomy" id="89957"/>
    <lineage>
        <taxon>Eukaryota</taxon>
        <taxon>Sar</taxon>
        <taxon>Alveolata</taxon>
        <taxon>Dinophyceae</taxon>
        <taxon>Suessiales</taxon>
        <taxon>Suessiaceae</taxon>
        <taxon>Polarella</taxon>
    </lineage>
</organism>
<protein>
    <submittedName>
        <fullName evidence="3">Uncharacterized protein</fullName>
    </submittedName>
</protein>
<feature type="compositionally biased region" description="Basic and acidic residues" evidence="2">
    <location>
        <begin position="96"/>
        <end position="107"/>
    </location>
</feature>
<evidence type="ECO:0000256" key="2">
    <source>
        <dbReference type="SAM" id="MobiDB-lite"/>
    </source>
</evidence>
<name>A0A813JLU9_POLGL</name>
<proteinExistence type="predicted"/>
<dbReference type="EMBL" id="CAJNNW010026354">
    <property type="protein sequence ID" value="CAE8684723.1"/>
    <property type="molecule type" value="Genomic_DNA"/>
</dbReference>
<evidence type="ECO:0000313" key="4">
    <source>
        <dbReference type="Proteomes" id="UP000626109"/>
    </source>
</evidence>
<evidence type="ECO:0000313" key="3">
    <source>
        <dbReference type="EMBL" id="CAE8684723.1"/>
    </source>
</evidence>
<dbReference type="Proteomes" id="UP000626109">
    <property type="component" value="Unassembled WGS sequence"/>
</dbReference>
<dbReference type="AlphaFoldDB" id="A0A813JLU9"/>
<comment type="caution">
    <text evidence="3">The sequence shown here is derived from an EMBL/GenBank/DDBJ whole genome shotgun (WGS) entry which is preliminary data.</text>
</comment>
<evidence type="ECO:0000256" key="1">
    <source>
        <dbReference type="SAM" id="Coils"/>
    </source>
</evidence>
<sequence length="107" mass="11033">MGLADGHDLAAELAGEARRLAAEIARMREKLQRVSASRSDASGAEVDLAALCCSVALRENAASLLSEAISFAEEFDDGGMVGPATEEPVGPVPGRSDGDGRSFELAD</sequence>
<accession>A0A813JLU9</accession>
<feature type="region of interest" description="Disordered" evidence="2">
    <location>
        <begin position="76"/>
        <end position="107"/>
    </location>
</feature>
<feature type="coiled-coil region" evidence="1">
    <location>
        <begin position="10"/>
        <end position="37"/>
    </location>
</feature>
<gene>
    <name evidence="3" type="ORF">PGLA2088_LOCUS24081</name>
</gene>